<dbReference type="InterPro" id="IPR013398">
    <property type="entry name" value="CRISPR-assoc_prot_Csy2"/>
</dbReference>
<dbReference type="EMBL" id="JAPFCC010000001">
    <property type="protein sequence ID" value="MCW7556379.1"/>
    <property type="molecule type" value="Genomic_DNA"/>
</dbReference>
<keyword evidence="2" id="KW-1185">Reference proteome</keyword>
<proteinExistence type="predicted"/>
<evidence type="ECO:0000313" key="2">
    <source>
        <dbReference type="Proteomes" id="UP001209854"/>
    </source>
</evidence>
<evidence type="ECO:0000313" key="1">
    <source>
        <dbReference type="EMBL" id="MCW7556379.1"/>
    </source>
</evidence>
<organism evidence="1 2">
    <name type="scientific">Endozoicomonas gorgoniicola</name>
    <dbReference type="NCBI Taxonomy" id="1234144"/>
    <lineage>
        <taxon>Bacteria</taxon>
        <taxon>Pseudomonadati</taxon>
        <taxon>Pseudomonadota</taxon>
        <taxon>Gammaproteobacteria</taxon>
        <taxon>Oceanospirillales</taxon>
        <taxon>Endozoicomonadaceae</taxon>
        <taxon>Endozoicomonas</taxon>
    </lineage>
</organism>
<protein>
    <submittedName>
        <fullName evidence="1">Uncharacterized protein</fullName>
    </submittedName>
</protein>
<comment type="caution">
    <text evidence="1">The sequence shown here is derived from an EMBL/GenBank/DDBJ whole genome shotgun (WGS) entry which is preliminary data.</text>
</comment>
<accession>A0ABT3N5B3</accession>
<dbReference type="RefSeq" id="WP_262566067.1">
    <property type="nucleotide sequence ID" value="NZ_JAPFCC010000001.1"/>
</dbReference>
<gene>
    <name evidence="1" type="ORF">NX722_27845</name>
</gene>
<dbReference type="Pfam" id="PF09614">
    <property type="entry name" value="Cas_Csy2"/>
    <property type="match status" value="1"/>
</dbReference>
<dbReference type="Proteomes" id="UP001209854">
    <property type="component" value="Unassembled WGS sequence"/>
</dbReference>
<sequence>MPSSATSEPTSHYLVIKGMKVTRANAMPCPYLAGLPSMYGVVGMGRYLVNHALKGAGLVFDSIAVFVSVFSMSGSQQKYACHSLPDIRKHQDIRIITARDSWFTADIIVRVSSLQNKSVEDLNDWLERHRHLDALYKLRFCGGHVLFAGGCPSVMAVSASELSEVCRHLTGFIIADRIELCRSERRAGEDALDTVLRLIQGSRAEGHGWLVPLLVGFSPLELPVHRKNTRAALPHSYSEPVLGLGRLFSAQAVQSDLGINEPFFWKPNPERKFVVFGSI</sequence>
<reference evidence="1 2" key="1">
    <citation type="submission" date="2022-10" db="EMBL/GenBank/DDBJ databases">
        <title>High-quality genome sequences of two octocoral-associated bacteria, Endozoicomonas euniceicola EF212 and Endozoicomonas gorgoniicola PS125.</title>
        <authorList>
            <person name="Chiou Y.-J."/>
            <person name="Chen Y.-H."/>
        </authorList>
    </citation>
    <scope>NUCLEOTIDE SEQUENCE [LARGE SCALE GENOMIC DNA]</scope>
    <source>
        <strain evidence="1 2">PS125</strain>
    </source>
</reference>
<name>A0ABT3N5B3_9GAMM</name>